<accession>A0A934RG16</accession>
<evidence type="ECO:0000256" key="3">
    <source>
        <dbReference type="SAM" id="MobiDB-lite"/>
    </source>
</evidence>
<comment type="caution">
    <text evidence="5">The sequence shown here is derived from an EMBL/GenBank/DDBJ whole genome shotgun (WGS) entry which is preliminary data.</text>
</comment>
<dbReference type="Pfam" id="PF00884">
    <property type="entry name" value="Sulfatase"/>
    <property type="match status" value="1"/>
</dbReference>
<gene>
    <name evidence="5" type="ORF">JIN81_12565</name>
</gene>
<evidence type="ECO:0000313" key="5">
    <source>
        <dbReference type="EMBL" id="MBK1827856.1"/>
    </source>
</evidence>
<sequence length="1092" mass="117931">MKPQVVIPVIVTMTAVQPSSADVTVSSTAPGDDILSSNDSGGIWTNLFDEDRSEDHARGQLFSLPDGVAGGYEITAITVNKHGNQTFSNDTLTMRVFEGTQAQWDSGTGHDTATDGSNYYVDATVTPIHTEAFTLNGTINDGEYVTFEFATPVIVNEDSDFGFLMTYDESTDGEGGTSPDFFRYNEGSTGGRISITTSDHRVSSRHIRYLISGHPIDADTDNDGLSDIWEELHFKDLDEIGTGDPDGDGVNNEAEETAGTDPNERDSDKDGLDDDVELAGPTDPLDPDSDDDSLRDGAESGTGTFVSTADTGTDPMLKDSDHDGVADGMELRLGTDPTDGSDLPTGQPNIIFIMIDDADVRQVGAYGQASLKTPRVDTMATQGMLFTDYYTASPVCHSCRSCLMTGQDSRRSQDRYNNGDGSGYQVPLAAERVTIGEVLQQVGYVTGCVGKWGLGGPTTTGAPWNQGFDFFCGYLGQVQAHDAFPKYLWKNDQRIYFNTDQLGPGDSLYVPGADNPNVALQDWDDPFGNVASHDVVVAEGLQFIEDNADKPFFLYCAWTPPHAHNYPAATLAALTDEDGLVYDPTDLDQTLINEVYPGMPFGESTTHPGLPEYEAHTHASMMSVTDRDTGRIMDKLVELGIENKTLVIFSSDNGESGDSAIFLTEEHLKPGYFDLRGAKKDTYEGGIRSPFIAWWPGTISPNTTSGVIGTFADLLPTFADIGGAATPTQVTGRSILPVLQGGLESDLQHRDYHYWSFRETSNGLNRRWRAVRSGDWKLVRDRANNGSPPTYELFDLAIDPYETTDLSGSEPDILARLIPLVEGTHEVSDSRYFKPDDEFFTQTNLAATAFQIGVPDGGGAENGYRLNPSGTGSCFNYLPFSSGVNENAVFSWTMQFPSGGAASLLLGGTNDPSLCLSVRIHATTRDLVVSHGGVAAASTTLAAEDMPADRAECTMSLDPVSGSGQVVVGSTVLLFDLGTQVSPLRFWGYEVETQVVEVSRPHWQVGGSGAGAVRIAKGAGAIRARYVLPFTPGQSASTQYSTDLIHWHDDPPGLIDTRSTNSQGQIQGSWYLPSDSLLPRNHKKIFLRALTE</sequence>
<reference evidence="5" key="1">
    <citation type="submission" date="2021-01" db="EMBL/GenBank/DDBJ databases">
        <title>Modified the classification status of verrucomicrobia.</title>
        <authorList>
            <person name="Feng X."/>
        </authorList>
    </citation>
    <scope>NUCLEOTIDE SEQUENCE</scope>
    <source>
        <strain evidence="5">KCTC 22201</strain>
    </source>
</reference>
<evidence type="ECO:0000259" key="4">
    <source>
        <dbReference type="Pfam" id="PF00884"/>
    </source>
</evidence>
<keyword evidence="6" id="KW-1185">Reference proteome</keyword>
<dbReference type="Gene3D" id="3.30.1120.10">
    <property type="match status" value="1"/>
</dbReference>
<dbReference type="PANTHER" id="PTHR42693">
    <property type="entry name" value="ARYLSULFATASE FAMILY MEMBER"/>
    <property type="match status" value="1"/>
</dbReference>
<dbReference type="Proteomes" id="UP000658278">
    <property type="component" value="Unassembled WGS sequence"/>
</dbReference>
<dbReference type="InterPro" id="IPR050738">
    <property type="entry name" value="Sulfatase"/>
</dbReference>
<evidence type="ECO:0000313" key="6">
    <source>
        <dbReference type="Proteomes" id="UP000658278"/>
    </source>
</evidence>
<dbReference type="InterPro" id="IPR000917">
    <property type="entry name" value="Sulfatase_N"/>
</dbReference>
<organism evidence="5 6">
    <name type="scientific">Haloferula rosea</name>
    <dbReference type="NCBI Taxonomy" id="490093"/>
    <lineage>
        <taxon>Bacteria</taxon>
        <taxon>Pseudomonadati</taxon>
        <taxon>Verrucomicrobiota</taxon>
        <taxon>Verrucomicrobiia</taxon>
        <taxon>Verrucomicrobiales</taxon>
        <taxon>Verrucomicrobiaceae</taxon>
        <taxon>Haloferula</taxon>
    </lineage>
</organism>
<dbReference type="EMBL" id="JAENII010000009">
    <property type="protein sequence ID" value="MBK1827856.1"/>
    <property type="molecule type" value="Genomic_DNA"/>
</dbReference>
<dbReference type="InterPro" id="IPR017850">
    <property type="entry name" value="Alkaline_phosphatase_core_sf"/>
</dbReference>
<evidence type="ECO:0000256" key="2">
    <source>
        <dbReference type="ARBA" id="ARBA00022801"/>
    </source>
</evidence>
<dbReference type="GO" id="GO:0004065">
    <property type="term" value="F:arylsulfatase activity"/>
    <property type="evidence" value="ECO:0007669"/>
    <property type="project" value="TreeGrafter"/>
</dbReference>
<feature type="compositionally biased region" description="Basic and acidic residues" evidence="3">
    <location>
        <begin position="316"/>
        <end position="325"/>
    </location>
</feature>
<dbReference type="Gene3D" id="3.40.720.10">
    <property type="entry name" value="Alkaline Phosphatase, subunit A"/>
    <property type="match status" value="1"/>
</dbReference>
<dbReference type="RefSeq" id="WP_200280071.1">
    <property type="nucleotide sequence ID" value="NZ_JAENII010000009.1"/>
</dbReference>
<feature type="compositionally biased region" description="Acidic residues" evidence="3">
    <location>
        <begin position="239"/>
        <end position="258"/>
    </location>
</feature>
<dbReference type="PANTHER" id="PTHR42693:SF53">
    <property type="entry name" value="ENDO-4-O-SULFATASE"/>
    <property type="match status" value="1"/>
</dbReference>
<dbReference type="SUPFAM" id="SSF53649">
    <property type="entry name" value="Alkaline phosphatase-like"/>
    <property type="match status" value="1"/>
</dbReference>
<comment type="similarity">
    <text evidence="1">Belongs to the sulfatase family.</text>
</comment>
<proteinExistence type="inferred from homology"/>
<dbReference type="AlphaFoldDB" id="A0A934RG16"/>
<keyword evidence="2 5" id="KW-0378">Hydrolase</keyword>
<feature type="compositionally biased region" description="Polar residues" evidence="3">
    <location>
        <begin position="301"/>
        <end position="311"/>
    </location>
</feature>
<feature type="region of interest" description="Disordered" evidence="3">
    <location>
        <begin position="238"/>
        <end position="344"/>
    </location>
</feature>
<feature type="domain" description="Sulfatase N-terminal" evidence="4">
    <location>
        <begin position="348"/>
        <end position="723"/>
    </location>
</feature>
<evidence type="ECO:0000256" key="1">
    <source>
        <dbReference type="ARBA" id="ARBA00008779"/>
    </source>
</evidence>
<name>A0A934RG16_9BACT</name>
<protein>
    <submittedName>
        <fullName evidence="5">Sulfatase-like hydrolase/transferase</fullName>
    </submittedName>
</protein>